<dbReference type="STRING" id="1302659.I858_015415"/>
<dbReference type="AlphaFoldDB" id="A0A1B1S5B1"/>
<dbReference type="InterPro" id="IPR030395">
    <property type="entry name" value="GP_PDE_dom"/>
</dbReference>
<dbReference type="Proteomes" id="UP000053354">
    <property type="component" value="Chromosome"/>
</dbReference>
<keyword evidence="3" id="KW-1185">Reference proteome</keyword>
<evidence type="ECO:0000313" key="3">
    <source>
        <dbReference type="Proteomes" id="UP000053354"/>
    </source>
</evidence>
<accession>A0A1B1S5B1</accession>
<evidence type="ECO:0000259" key="1">
    <source>
        <dbReference type="PROSITE" id="PS51704"/>
    </source>
</evidence>
<proteinExistence type="predicted"/>
<dbReference type="KEGG" id="pll:I858_015415"/>
<dbReference type="GO" id="GO:0006629">
    <property type="term" value="P:lipid metabolic process"/>
    <property type="evidence" value="ECO:0007669"/>
    <property type="project" value="InterPro"/>
</dbReference>
<dbReference type="PANTHER" id="PTHR46211:SF1">
    <property type="entry name" value="GLYCEROPHOSPHODIESTER PHOSPHODIESTERASE, CYTOPLASMIC"/>
    <property type="match status" value="1"/>
</dbReference>
<dbReference type="Pfam" id="PF03009">
    <property type="entry name" value="GDPD"/>
    <property type="match status" value="1"/>
</dbReference>
<dbReference type="InterPro" id="IPR017946">
    <property type="entry name" value="PLC-like_Pdiesterase_TIM-brl"/>
</dbReference>
<protein>
    <recommendedName>
        <fullName evidence="1">GP-PDE domain-containing protein</fullName>
    </recommendedName>
</protein>
<dbReference type="EMBL" id="CP016540">
    <property type="protein sequence ID" value="ANU28377.1"/>
    <property type="molecule type" value="Genomic_DNA"/>
</dbReference>
<sequence length="244" mass="28180">MILLSEVKVYAHRGASGYALENTWNAFIKACELGVGIELDAQITKDGVVIVYHDDNLRRLTGVNAEIETLAYEDIKQLRIGKKWVRKLQQHEIPLAYEVFQWAKKKNIPLNVELKESFAKNLKGPQILAAMLEGMSDVHLSSFNGQLLKKMKQLMPDTEMAWIIKKKNQVTALHDMEWIDSIHLHKRFIGKPLYREILKQNKKVRLYGMIGTESLMDRLHPQLVGIITNYPDQVKRKMMSTLTR</sequence>
<reference evidence="2" key="1">
    <citation type="submission" date="2016-10" db="EMBL/GenBank/DDBJ databases">
        <authorList>
            <person name="See-Too W.S."/>
        </authorList>
    </citation>
    <scope>NUCLEOTIDE SEQUENCE</scope>
    <source>
        <strain evidence="2">L10.15</strain>
    </source>
</reference>
<organism evidence="2 3">
    <name type="scientific">Planococcus versutus</name>
    <dbReference type="NCBI Taxonomy" id="1302659"/>
    <lineage>
        <taxon>Bacteria</taxon>
        <taxon>Bacillati</taxon>
        <taxon>Bacillota</taxon>
        <taxon>Bacilli</taxon>
        <taxon>Bacillales</taxon>
        <taxon>Caryophanaceae</taxon>
        <taxon>Planococcus</taxon>
    </lineage>
</organism>
<dbReference type="PROSITE" id="PS51704">
    <property type="entry name" value="GP_PDE"/>
    <property type="match status" value="1"/>
</dbReference>
<dbReference type="GO" id="GO:0008081">
    <property type="term" value="F:phosphoric diester hydrolase activity"/>
    <property type="evidence" value="ECO:0007669"/>
    <property type="project" value="InterPro"/>
</dbReference>
<evidence type="ECO:0000313" key="2">
    <source>
        <dbReference type="EMBL" id="ANU28377.1"/>
    </source>
</evidence>
<feature type="domain" description="GP-PDE" evidence="1">
    <location>
        <begin position="7"/>
        <end position="238"/>
    </location>
</feature>
<dbReference type="SUPFAM" id="SSF51695">
    <property type="entry name" value="PLC-like phosphodiesterases"/>
    <property type="match status" value="1"/>
</dbReference>
<dbReference type="Gene3D" id="3.20.20.190">
    <property type="entry name" value="Phosphatidylinositol (PI) phosphodiesterase"/>
    <property type="match status" value="1"/>
</dbReference>
<gene>
    <name evidence="2" type="ORF">I858_015415</name>
</gene>
<dbReference type="PANTHER" id="PTHR46211">
    <property type="entry name" value="GLYCEROPHOSPHORYL DIESTER PHOSPHODIESTERASE"/>
    <property type="match status" value="1"/>
</dbReference>
<name>A0A1B1S5B1_9BACL</name>